<dbReference type="Proteomes" id="UP001596978">
    <property type="component" value="Unassembled WGS sequence"/>
</dbReference>
<organism evidence="1 2">
    <name type="scientific">Sungkyunkwania multivorans</name>
    <dbReference type="NCBI Taxonomy" id="1173618"/>
    <lineage>
        <taxon>Bacteria</taxon>
        <taxon>Pseudomonadati</taxon>
        <taxon>Bacteroidota</taxon>
        <taxon>Flavobacteriia</taxon>
        <taxon>Flavobacteriales</taxon>
        <taxon>Flavobacteriaceae</taxon>
        <taxon>Sungkyunkwania</taxon>
    </lineage>
</organism>
<sequence length="150" mass="17199">MANYLVAIERLIPEWKKENPAVSKVSVGWHLDHSLKVVIGVCKQLERANPKDYRPKFSFLGAAIMTIGKIPRGKGRAPKASRTTDEITQETLSRQLEKAHEELLKFDNFHSNAFFEHPYFGHMNTKKAKKFLKIHTVHHLAIVNDILSKE</sequence>
<evidence type="ECO:0000313" key="2">
    <source>
        <dbReference type="Proteomes" id="UP001596978"/>
    </source>
</evidence>
<proteinExistence type="predicted"/>
<dbReference type="Gene3D" id="1.20.120.450">
    <property type="entry name" value="dinb family like domain"/>
    <property type="match status" value="1"/>
</dbReference>
<evidence type="ECO:0000313" key="1">
    <source>
        <dbReference type="EMBL" id="MFD0860722.1"/>
    </source>
</evidence>
<dbReference type="InterPro" id="IPR034660">
    <property type="entry name" value="DinB/YfiT-like"/>
</dbReference>
<dbReference type="EMBL" id="JBHTJH010000001">
    <property type="protein sequence ID" value="MFD0860722.1"/>
    <property type="molecule type" value="Genomic_DNA"/>
</dbReference>
<name>A0ABW3CUM7_9FLAO</name>
<accession>A0ABW3CUM7</accession>
<comment type="caution">
    <text evidence="1">The sequence shown here is derived from an EMBL/GenBank/DDBJ whole genome shotgun (WGS) entry which is preliminary data.</text>
</comment>
<protein>
    <submittedName>
        <fullName evidence="1">DUF1569 domain-containing protein</fullName>
    </submittedName>
</protein>
<reference evidence="2" key="1">
    <citation type="journal article" date="2019" name="Int. J. Syst. Evol. Microbiol.">
        <title>The Global Catalogue of Microorganisms (GCM) 10K type strain sequencing project: providing services to taxonomists for standard genome sequencing and annotation.</title>
        <authorList>
            <consortium name="The Broad Institute Genomics Platform"/>
            <consortium name="The Broad Institute Genome Sequencing Center for Infectious Disease"/>
            <person name="Wu L."/>
            <person name="Ma J."/>
        </authorList>
    </citation>
    <scope>NUCLEOTIDE SEQUENCE [LARGE SCALE GENOMIC DNA]</scope>
    <source>
        <strain evidence="2">CCUG 62952</strain>
    </source>
</reference>
<dbReference type="RefSeq" id="WP_386402467.1">
    <property type="nucleotide sequence ID" value="NZ_JBHTJH010000001.1"/>
</dbReference>
<keyword evidence="2" id="KW-1185">Reference proteome</keyword>
<gene>
    <name evidence="1" type="ORF">ACFQ1M_00770</name>
</gene>